<comment type="subcellular location">
    <subcellularLocation>
        <location evidence="1">Membrane</location>
    </subcellularLocation>
</comment>
<feature type="transmembrane region" description="Helical" evidence="9">
    <location>
        <begin position="214"/>
        <end position="237"/>
    </location>
</feature>
<feature type="transmembrane region" description="Helical" evidence="9">
    <location>
        <begin position="257"/>
        <end position="275"/>
    </location>
</feature>
<dbReference type="Gene3D" id="1.20.1070.10">
    <property type="entry name" value="Rhodopsin 7-helix transmembrane proteins"/>
    <property type="match status" value="1"/>
</dbReference>
<dbReference type="GO" id="GO:0019722">
    <property type="term" value="P:calcium-mediated signaling"/>
    <property type="evidence" value="ECO:0007669"/>
    <property type="project" value="TreeGrafter"/>
</dbReference>
<keyword evidence="5 9" id="KW-0472">Membrane</keyword>
<evidence type="ECO:0000313" key="12">
    <source>
        <dbReference type="Proteomes" id="UP001479290"/>
    </source>
</evidence>
<evidence type="ECO:0000256" key="7">
    <source>
        <dbReference type="ARBA" id="ARBA00023224"/>
    </source>
</evidence>
<dbReference type="GO" id="GO:0060326">
    <property type="term" value="P:cell chemotaxis"/>
    <property type="evidence" value="ECO:0007669"/>
    <property type="project" value="TreeGrafter"/>
</dbReference>
<dbReference type="GO" id="GO:0019957">
    <property type="term" value="F:C-C chemokine binding"/>
    <property type="evidence" value="ECO:0007669"/>
    <property type="project" value="TreeGrafter"/>
</dbReference>
<evidence type="ECO:0000313" key="11">
    <source>
        <dbReference type="EMBL" id="KAK9960766.1"/>
    </source>
</evidence>
<dbReference type="PANTHER" id="PTHR10489">
    <property type="entry name" value="CELL ADHESION MOLECULE"/>
    <property type="match status" value="1"/>
</dbReference>
<feature type="domain" description="G-protein coupled receptors family 1 profile" evidence="10">
    <location>
        <begin position="61"/>
        <end position="319"/>
    </location>
</feature>
<evidence type="ECO:0000256" key="2">
    <source>
        <dbReference type="ARBA" id="ARBA00022692"/>
    </source>
</evidence>
<proteinExistence type="inferred from homology"/>
<comment type="caution">
    <text evidence="11">The sequence shown here is derived from an EMBL/GenBank/DDBJ whole genome shotgun (WGS) entry which is preliminary data.</text>
</comment>
<keyword evidence="2 8" id="KW-0812">Transmembrane</keyword>
<dbReference type="GO" id="GO:0016493">
    <property type="term" value="F:C-C chemokine receptor activity"/>
    <property type="evidence" value="ECO:0007669"/>
    <property type="project" value="TreeGrafter"/>
</dbReference>
<dbReference type="PROSITE" id="PS00237">
    <property type="entry name" value="G_PROTEIN_RECEP_F1_1"/>
    <property type="match status" value="1"/>
</dbReference>
<dbReference type="EMBL" id="JAWDJR010000016">
    <property type="protein sequence ID" value="KAK9960766.1"/>
    <property type="molecule type" value="Genomic_DNA"/>
</dbReference>
<feature type="transmembrane region" description="Helical" evidence="9">
    <location>
        <begin position="114"/>
        <end position="144"/>
    </location>
</feature>
<dbReference type="SUPFAM" id="SSF81321">
    <property type="entry name" value="Family A G protein-coupled receptor-like"/>
    <property type="match status" value="1"/>
</dbReference>
<sequence length="379" mass="42394">MMNSTTSTDSYVEYSYDYNGYDENDGGDANAAPCSLKETWAFLGRFAPIAYILVFILALVGNVLVLCVIRRYRQSRHSPCSFSLTDTFLLHLAVSDLLLAVTLPFFAVEWINEWVFGVFMCKITGAVFSLNVYCGVLFLACISFDRYLAIVHAINISWRRKTCHAQLACAIIWVVCLGLAMVDVFYRKVENVPGINRLVCQIVYSQENFQQWQIGMQLVSLIFGFILPLLVMLYCYLRIFKALCHATRRQKRRSLRLIVSLVIVFVVSWAPYNALRLTDSLQTLGVIVKSCALNRVLDVGILVTESLGLAHCALNPLLYGLVGVKFRRELAQMCKAVLGPQGCLGLAGWANGRGSTIRRPNGSFSSVDSENTSYFSVMA</sequence>
<evidence type="ECO:0000256" key="1">
    <source>
        <dbReference type="ARBA" id="ARBA00004370"/>
    </source>
</evidence>
<dbReference type="InterPro" id="IPR050119">
    <property type="entry name" value="CCR1-9-like"/>
</dbReference>
<dbReference type="InterPro" id="IPR017452">
    <property type="entry name" value="GPCR_Rhodpsn_7TM"/>
</dbReference>
<evidence type="ECO:0000256" key="8">
    <source>
        <dbReference type="RuleBase" id="RU000688"/>
    </source>
</evidence>
<evidence type="ECO:0000256" key="6">
    <source>
        <dbReference type="ARBA" id="ARBA00023170"/>
    </source>
</evidence>
<dbReference type="Pfam" id="PF00001">
    <property type="entry name" value="7tm_1"/>
    <property type="match status" value="1"/>
</dbReference>
<keyword evidence="3 9" id="KW-1133">Transmembrane helix</keyword>
<dbReference type="AlphaFoldDB" id="A0AAW1ZGZ1"/>
<dbReference type="PRINTS" id="PR00237">
    <property type="entry name" value="GPCRRHODOPSN"/>
</dbReference>
<organism evidence="11 12">
    <name type="scientific">Culter alburnus</name>
    <name type="common">Topmouth culter</name>
    <dbReference type="NCBI Taxonomy" id="194366"/>
    <lineage>
        <taxon>Eukaryota</taxon>
        <taxon>Metazoa</taxon>
        <taxon>Chordata</taxon>
        <taxon>Craniata</taxon>
        <taxon>Vertebrata</taxon>
        <taxon>Euteleostomi</taxon>
        <taxon>Actinopterygii</taxon>
        <taxon>Neopterygii</taxon>
        <taxon>Teleostei</taxon>
        <taxon>Ostariophysi</taxon>
        <taxon>Cypriniformes</taxon>
        <taxon>Xenocyprididae</taxon>
        <taxon>Xenocypridinae</taxon>
        <taxon>Culter</taxon>
    </lineage>
</organism>
<feature type="transmembrane region" description="Helical" evidence="9">
    <location>
        <begin position="89"/>
        <end position="108"/>
    </location>
</feature>
<comment type="similarity">
    <text evidence="8">Belongs to the G-protein coupled receptor 1 family.</text>
</comment>
<evidence type="ECO:0000259" key="10">
    <source>
        <dbReference type="PROSITE" id="PS50262"/>
    </source>
</evidence>
<protein>
    <recommendedName>
        <fullName evidence="10">G-protein coupled receptors family 1 profile domain-containing protein</fullName>
    </recommendedName>
</protein>
<gene>
    <name evidence="11" type="ORF">ABG768_008601</name>
</gene>
<reference evidence="11 12" key="1">
    <citation type="submission" date="2024-05" db="EMBL/GenBank/DDBJ databases">
        <title>A high-quality chromosomal-level genome assembly of Topmouth culter (Culter alburnus).</title>
        <authorList>
            <person name="Zhao H."/>
        </authorList>
    </citation>
    <scope>NUCLEOTIDE SEQUENCE [LARGE SCALE GENOMIC DNA]</scope>
    <source>
        <strain evidence="11">CATC2023</strain>
        <tissue evidence="11">Muscle</tissue>
    </source>
</reference>
<dbReference type="PRINTS" id="PR01157">
    <property type="entry name" value="P2YPURNOCPTR"/>
</dbReference>
<accession>A0AAW1ZGZ1</accession>
<keyword evidence="4 8" id="KW-0297">G-protein coupled receptor</keyword>
<dbReference type="CDD" id="cd14984">
    <property type="entry name" value="7tmA_Chemokine_R"/>
    <property type="match status" value="1"/>
</dbReference>
<keyword evidence="12" id="KW-1185">Reference proteome</keyword>
<dbReference type="PROSITE" id="PS50262">
    <property type="entry name" value="G_PROTEIN_RECEP_F1_2"/>
    <property type="match status" value="1"/>
</dbReference>
<dbReference type="GO" id="GO:0007204">
    <property type="term" value="P:positive regulation of cytosolic calcium ion concentration"/>
    <property type="evidence" value="ECO:0007669"/>
    <property type="project" value="TreeGrafter"/>
</dbReference>
<evidence type="ECO:0000256" key="3">
    <source>
        <dbReference type="ARBA" id="ARBA00022989"/>
    </source>
</evidence>
<name>A0AAW1ZGZ1_CULAL</name>
<keyword evidence="7 8" id="KW-0807">Transducer</keyword>
<evidence type="ECO:0000256" key="9">
    <source>
        <dbReference type="SAM" id="Phobius"/>
    </source>
</evidence>
<dbReference type="InterPro" id="IPR000276">
    <property type="entry name" value="GPCR_Rhodpsn"/>
</dbReference>
<dbReference type="PANTHER" id="PTHR10489:SF947">
    <property type="entry name" value="C-X-C CHEMOKINE RECEPTOR TYPE 3-2"/>
    <property type="match status" value="1"/>
</dbReference>
<dbReference type="Proteomes" id="UP001479290">
    <property type="component" value="Unassembled WGS sequence"/>
</dbReference>
<dbReference type="GO" id="GO:0009897">
    <property type="term" value="C:external side of plasma membrane"/>
    <property type="evidence" value="ECO:0007669"/>
    <property type="project" value="TreeGrafter"/>
</dbReference>
<evidence type="ECO:0000256" key="5">
    <source>
        <dbReference type="ARBA" id="ARBA00023136"/>
    </source>
</evidence>
<evidence type="ECO:0000256" key="4">
    <source>
        <dbReference type="ARBA" id="ARBA00023040"/>
    </source>
</evidence>
<feature type="transmembrane region" description="Helical" evidence="9">
    <location>
        <begin position="165"/>
        <end position="186"/>
    </location>
</feature>
<keyword evidence="6 8" id="KW-0675">Receptor</keyword>
<dbReference type="GO" id="GO:0006955">
    <property type="term" value="P:immune response"/>
    <property type="evidence" value="ECO:0007669"/>
    <property type="project" value="TreeGrafter"/>
</dbReference>
<feature type="transmembrane region" description="Helical" evidence="9">
    <location>
        <begin position="49"/>
        <end position="69"/>
    </location>
</feature>